<feature type="chain" id="PRO_5046349996" evidence="1">
    <location>
        <begin position="24"/>
        <end position="387"/>
    </location>
</feature>
<accession>A0ABT3CXV9</accession>
<dbReference type="Pfam" id="PF19573">
    <property type="entry name" value="DUF6089"/>
    <property type="match status" value="1"/>
</dbReference>
<evidence type="ECO:0000256" key="1">
    <source>
        <dbReference type="SAM" id="SignalP"/>
    </source>
</evidence>
<feature type="domain" description="DUF6089" evidence="2">
    <location>
        <begin position="126"/>
        <end position="187"/>
    </location>
</feature>
<sequence length="387" mass="43033">MKKSLLLTLLLAFMFALISDADAQRRRNPYGYKKKNNSKRYSNYRGGKVGYGGIGNPKYWTVGASVDMVSYFGDISKYNTKVSGDYNFIPNGFGITASKVLYPGIHFRGGFNYGTFSTSDYSTGNSNPDSDPNDYGRWQRNYHFKNSVKELNAGLEIDFIPNKRGARGRFPINPYVYVGAAVFHHNPKARAPGATVDTDGDGNPDAAVDQAGNILDVKPREWVELQPLGTEGQKSDSTNLSPYPRIQFAIPAAAGVKIKLARNLDVNFEIGFRFTFTDYLDDIGGNYADLDYFGSNHLARAMSERGAEPIAALEGEPRDVPVTTQNVQLNTANADLNWTGGDSYTHGWNYIPGKDRADSKFNDIYITSQIRIVYIFDKKTATRAKFR</sequence>
<name>A0ABT3CXV9_9BACT</name>
<evidence type="ECO:0000259" key="2">
    <source>
        <dbReference type="Pfam" id="PF19573"/>
    </source>
</evidence>
<evidence type="ECO:0000313" key="3">
    <source>
        <dbReference type="EMBL" id="MCV9388527.1"/>
    </source>
</evidence>
<comment type="caution">
    <text evidence="3">The sequence shown here is derived from an EMBL/GenBank/DDBJ whole genome shotgun (WGS) entry which is preliminary data.</text>
</comment>
<organism evidence="3 4">
    <name type="scientific">Reichenbachiella ulvae</name>
    <dbReference type="NCBI Taxonomy" id="2980104"/>
    <lineage>
        <taxon>Bacteria</taxon>
        <taxon>Pseudomonadati</taxon>
        <taxon>Bacteroidota</taxon>
        <taxon>Cytophagia</taxon>
        <taxon>Cytophagales</taxon>
        <taxon>Reichenbachiellaceae</taxon>
        <taxon>Reichenbachiella</taxon>
    </lineage>
</organism>
<evidence type="ECO:0000313" key="4">
    <source>
        <dbReference type="Proteomes" id="UP001300692"/>
    </source>
</evidence>
<reference evidence="3 4" key="1">
    <citation type="submission" date="2022-10" db="EMBL/GenBank/DDBJ databases">
        <title>Comparative genomics and taxonomic characterization of three novel marine species of genus Reichenbachiella exhibiting antioxidant and polysaccharide degradation activities.</title>
        <authorList>
            <person name="Muhammad N."/>
            <person name="Lee Y.-J."/>
            <person name="Ko J."/>
            <person name="Kim S.-G."/>
        </authorList>
    </citation>
    <scope>NUCLEOTIDE SEQUENCE [LARGE SCALE GENOMIC DNA]</scope>
    <source>
        <strain evidence="3 4">ABR2-5</strain>
    </source>
</reference>
<dbReference type="Proteomes" id="UP001300692">
    <property type="component" value="Unassembled WGS sequence"/>
</dbReference>
<keyword evidence="4" id="KW-1185">Reference proteome</keyword>
<dbReference type="RefSeq" id="WP_264139399.1">
    <property type="nucleotide sequence ID" value="NZ_JAOYOD010000001.1"/>
</dbReference>
<dbReference type="InterPro" id="IPR045743">
    <property type="entry name" value="DUF6089"/>
</dbReference>
<keyword evidence="1" id="KW-0732">Signal</keyword>
<proteinExistence type="predicted"/>
<dbReference type="EMBL" id="JAOYOD010000001">
    <property type="protein sequence ID" value="MCV9388527.1"/>
    <property type="molecule type" value="Genomic_DNA"/>
</dbReference>
<gene>
    <name evidence="3" type="ORF">N7U62_17715</name>
</gene>
<protein>
    <submittedName>
        <fullName evidence="3">DUF6089 family protein</fullName>
    </submittedName>
</protein>
<feature type="signal peptide" evidence="1">
    <location>
        <begin position="1"/>
        <end position="23"/>
    </location>
</feature>